<organism evidence="1 2">
    <name type="scientific">Lecanosticta acicola</name>
    <dbReference type="NCBI Taxonomy" id="111012"/>
    <lineage>
        <taxon>Eukaryota</taxon>
        <taxon>Fungi</taxon>
        <taxon>Dikarya</taxon>
        <taxon>Ascomycota</taxon>
        <taxon>Pezizomycotina</taxon>
        <taxon>Dothideomycetes</taxon>
        <taxon>Dothideomycetidae</taxon>
        <taxon>Mycosphaerellales</taxon>
        <taxon>Mycosphaerellaceae</taxon>
        <taxon>Lecanosticta</taxon>
    </lineage>
</organism>
<comment type="caution">
    <text evidence="1">The sequence shown here is derived from an EMBL/GenBank/DDBJ whole genome shotgun (WGS) entry which is preliminary data.</text>
</comment>
<evidence type="ECO:0000313" key="1">
    <source>
        <dbReference type="EMBL" id="CAK4033759.1"/>
    </source>
</evidence>
<name>A0AAI9EEZ9_9PEZI</name>
<proteinExistence type="predicted"/>
<reference evidence="1" key="1">
    <citation type="submission" date="2023-11" db="EMBL/GenBank/DDBJ databases">
        <authorList>
            <person name="Alioto T."/>
            <person name="Alioto T."/>
            <person name="Gomez Garrido J."/>
        </authorList>
    </citation>
    <scope>NUCLEOTIDE SEQUENCE</scope>
</reference>
<protein>
    <submittedName>
        <fullName evidence="1">Uncharacterized protein</fullName>
    </submittedName>
</protein>
<gene>
    <name evidence="1" type="ORF">LECACI_7A008917</name>
</gene>
<evidence type="ECO:0000313" key="2">
    <source>
        <dbReference type="Proteomes" id="UP001296104"/>
    </source>
</evidence>
<accession>A0AAI9EEZ9</accession>
<dbReference type="Proteomes" id="UP001296104">
    <property type="component" value="Unassembled WGS sequence"/>
</dbReference>
<sequence>MHWCRDSSPTAALSRSPKPIVKSLLYGENAMFNSLITAGIWRRDLGLFFLIGFEQVRSAEGIMCRRGDMDWNKNLYRQYARQGLSPEEKYSMQHEIYSLDVCMLEIGLWDSFLLYYPNGRVKTPHAALLGLSTEKLTGDLYVEVAMNCLKCLNEDNMDIADEGEFDVAGGGAVGVRYIEKVVQVVAGLFRAQLTSLGRFS</sequence>
<dbReference type="EMBL" id="CAVMBE010000093">
    <property type="protein sequence ID" value="CAK4033759.1"/>
    <property type="molecule type" value="Genomic_DNA"/>
</dbReference>
<dbReference type="AlphaFoldDB" id="A0AAI9EEZ9"/>
<keyword evidence="2" id="KW-1185">Reference proteome</keyword>